<dbReference type="RefSeq" id="WP_050741288.1">
    <property type="nucleotide sequence ID" value="NZ_LGYO01000042.1"/>
</dbReference>
<feature type="domain" description="YdhG-like" evidence="1">
    <location>
        <begin position="20"/>
        <end position="134"/>
    </location>
</feature>
<name>A0A0L6TX68_9FIRM</name>
<dbReference type="Proteomes" id="UP000036873">
    <property type="component" value="Unassembled WGS sequence"/>
</dbReference>
<dbReference type="EMBL" id="LGYO01000042">
    <property type="protein sequence ID" value="KNZ40833.1"/>
    <property type="molecule type" value="Genomic_DNA"/>
</dbReference>
<evidence type="ECO:0000259" key="1">
    <source>
        <dbReference type="Pfam" id="PF08818"/>
    </source>
</evidence>
<proteinExistence type="predicted"/>
<evidence type="ECO:0000313" key="2">
    <source>
        <dbReference type="EMBL" id="KNZ40833.1"/>
    </source>
</evidence>
<organism evidence="2 3">
    <name type="scientific">Acetobacterium bakii</name>
    <dbReference type="NCBI Taxonomy" id="52689"/>
    <lineage>
        <taxon>Bacteria</taxon>
        <taxon>Bacillati</taxon>
        <taxon>Bacillota</taxon>
        <taxon>Clostridia</taxon>
        <taxon>Eubacteriales</taxon>
        <taxon>Eubacteriaceae</taxon>
        <taxon>Acetobacterium</taxon>
    </lineage>
</organism>
<evidence type="ECO:0000313" key="3">
    <source>
        <dbReference type="Proteomes" id="UP000036873"/>
    </source>
</evidence>
<dbReference type="InterPro" id="IPR014922">
    <property type="entry name" value="YdhG-like"/>
</dbReference>
<keyword evidence="3" id="KW-1185">Reference proteome</keyword>
<accession>A0A0L6TX68</accession>
<gene>
    <name evidence="2" type="ORF">AKG39_15355</name>
</gene>
<dbReference type="PATRIC" id="fig|52689.4.peg.2593"/>
<dbReference type="Pfam" id="PF08818">
    <property type="entry name" value="DUF1801"/>
    <property type="match status" value="1"/>
</dbReference>
<comment type="caution">
    <text evidence="2">The sequence shown here is derived from an EMBL/GenBank/DDBJ whole genome shotgun (WGS) entry which is preliminary data.</text>
</comment>
<dbReference type="SUPFAM" id="SSF159888">
    <property type="entry name" value="YdhG-like"/>
    <property type="match status" value="1"/>
</dbReference>
<dbReference type="Gene3D" id="3.90.1150.200">
    <property type="match status" value="1"/>
</dbReference>
<sequence>MLINAATPEEYISKLPEDRAQAIERLLKTIRDNLPPGFEEVMDGMIVFVIPFSLYPPGYHVNPKEPVPFMGLASQKNYIAFYHMGIEAFPEILKWFQEEYPKHVNTKLDMGKSCIRFKNVKKIPYDLVGELCQKITPEDYLKTYENFLKTRVKKSK</sequence>
<dbReference type="AlphaFoldDB" id="A0A0L6TX68"/>
<protein>
    <recommendedName>
        <fullName evidence="1">YdhG-like domain-containing protein</fullName>
    </recommendedName>
</protein>
<dbReference type="OrthoDB" id="9813231at2"/>
<dbReference type="STRING" id="52689.AKG39_15355"/>
<reference evidence="3" key="1">
    <citation type="submission" date="2015-07" db="EMBL/GenBank/DDBJ databases">
        <title>Draft genome sequence of Acetobacterium bakii DSM 8293, a potential psychrophilic chemical producer through syngas fermentation.</title>
        <authorList>
            <person name="Song Y."/>
            <person name="Hwang S."/>
            <person name="Cho B.-K."/>
        </authorList>
    </citation>
    <scope>NUCLEOTIDE SEQUENCE [LARGE SCALE GENOMIC DNA]</scope>
    <source>
        <strain evidence="3">DSM 8239</strain>
    </source>
</reference>